<dbReference type="OrthoDB" id="1470350at2759"/>
<dbReference type="InterPro" id="IPR036396">
    <property type="entry name" value="Cyt_P450_sf"/>
</dbReference>
<dbReference type="GO" id="GO:0020037">
    <property type="term" value="F:heme binding"/>
    <property type="evidence" value="ECO:0007669"/>
    <property type="project" value="InterPro"/>
</dbReference>
<dbReference type="Gramene" id="PRQ59941">
    <property type="protein sequence ID" value="PRQ59941"/>
    <property type="gene ID" value="RchiOBHm_Chr1g0375721"/>
</dbReference>
<feature type="transmembrane region" description="Helical" evidence="10">
    <location>
        <begin position="6"/>
        <end position="25"/>
    </location>
</feature>
<dbReference type="PANTHER" id="PTHR24296">
    <property type="entry name" value="CYTOCHROME P450"/>
    <property type="match status" value="1"/>
</dbReference>
<comment type="caution">
    <text evidence="11">The sequence shown here is derived from an EMBL/GenBank/DDBJ whole genome shotgun (WGS) entry which is preliminary data.</text>
</comment>
<dbReference type="PRINTS" id="PR00463">
    <property type="entry name" value="EP450I"/>
</dbReference>
<dbReference type="InterPro" id="IPR017972">
    <property type="entry name" value="Cyt_P450_CS"/>
</dbReference>
<evidence type="ECO:0000256" key="3">
    <source>
        <dbReference type="ARBA" id="ARBA00022617"/>
    </source>
</evidence>
<evidence type="ECO:0000256" key="6">
    <source>
        <dbReference type="ARBA" id="ARBA00023004"/>
    </source>
</evidence>
<dbReference type="Proteomes" id="UP000238479">
    <property type="component" value="Chromosome 1"/>
</dbReference>
<keyword evidence="10" id="KW-0812">Transmembrane</keyword>
<proteinExistence type="inferred from homology"/>
<dbReference type="OMA" id="GRHKYDP"/>
<dbReference type="Gene3D" id="1.10.630.10">
    <property type="entry name" value="Cytochrome P450"/>
    <property type="match status" value="1"/>
</dbReference>
<keyword evidence="6 8" id="KW-0408">Iron</keyword>
<evidence type="ECO:0000256" key="1">
    <source>
        <dbReference type="ARBA" id="ARBA00001971"/>
    </source>
</evidence>
<dbReference type="CDD" id="cd11064">
    <property type="entry name" value="CYP86A"/>
    <property type="match status" value="1"/>
</dbReference>
<keyword evidence="12" id="KW-1185">Reference proteome</keyword>
<protein>
    <submittedName>
        <fullName evidence="11">Putative abieta-7,13-dien-18-ol hydroxylase</fullName>
        <ecNumber evidence="11">1.14.14.145</ecNumber>
    </submittedName>
</protein>
<dbReference type="PROSITE" id="PS00086">
    <property type="entry name" value="CYTOCHROME_P450"/>
    <property type="match status" value="1"/>
</dbReference>
<dbReference type="GO" id="GO:0006629">
    <property type="term" value="P:lipid metabolic process"/>
    <property type="evidence" value="ECO:0007669"/>
    <property type="project" value="UniProtKB-ARBA"/>
</dbReference>
<dbReference type="SUPFAM" id="SSF48264">
    <property type="entry name" value="Cytochrome P450"/>
    <property type="match status" value="1"/>
</dbReference>
<evidence type="ECO:0000256" key="8">
    <source>
        <dbReference type="PIRSR" id="PIRSR602401-1"/>
    </source>
</evidence>
<evidence type="ECO:0000256" key="7">
    <source>
        <dbReference type="ARBA" id="ARBA00023033"/>
    </source>
</evidence>
<keyword evidence="10" id="KW-1133">Transmembrane helix</keyword>
<dbReference type="AlphaFoldDB" id="A0A2P6SMQ2"/>
<dbReference type="InterPro" id="IPR001128">
    <property type="entry name" value="Cyt_P450"/>
</dbReference>
<evidence type="ECO:0000313" key="12">
    <source>
        <dbReference type="Proteomes" id="UP000238479"/>
    </source>
</evidence>
<evidence type="ECO:0000256" key="2">
    <source>
        <dbReference type="ARBA" id="ARBA00010617"/>
    </source>
</evidence>
<dbReference type="GO" id="GO:0005506">
    <property type="term" value="F:iron ion binding"/>
    <property type="evidence" value="ECO:0007669"/>
    <property type="project" value="InterPro"/>
</dbReference>
<reference evidence="11 12" key="1">
    <citation type="journal article" date="2018" name="Nat. Genet.">
        <title>The Rosa genome provides new insights in the design of modern roses.</title>
        <authorList>
            <person name="Bendahmane M."/>
        </authorList>
    </citation>
    <scope>NUCLEOTIDE SEQUENCE [LARGE SCALE GENOMIC DNA]</scope>
    <source>
        <strain evidence="12">cv. Old Blush</strain>
    </source>
</reference>
<dbReference type="EMBL" id="PDCK01000039">
    <property type="protein sequence ID" value="PRQ59941.1"/>
    <property type="molecule type" value="Genomic_DNA"/>
</dbReference>
<evidence type="ECO:0000256" key="10">
    <source>
        <dbReference type="SAM" id="Phobius"/>
    </source>
</evidence>
<evidence type="ECO:0000256" key="4">
    <source>
        <dbReference type="ARBA" id="ARBA00022723"/>
    </source>
</evidence>
<name>A0A2P6SMQ2_ROSCH</name>
<evidence type="ECO:0000256" key="5">
    <source>
        <dbReference type="ARBA" id="ARBA00023002"/>
    </source>
</evidence>
<keyword evidence="7 9" id="KW-0503">Monooxygenase</keyword>
<keyword evidence="5 9" id="KW-0560">Oxidoreductase</keyword>
<dbReference type="Pfam" id="PF00067">
    <property type="entry name" value="p450"/>
    <property type="match status" value="1"/>
</dbReference>
<keyword evidence="3 8" id="KW-0349">Heme</keyword>
<organism evidence="11 12">
    <name type="scientific">Rosa chinensis</name>
    <name type="common">China rose</name>
    <dbReference type="NCBI Taxonomy" id="74649"/>
    <lineage>
        <taxon>Eukaryota</taxon>
        <taxon>Viridiplantae</taxon>
        <taxon>Streptophyta</taxon>
        <taxon>Embryophyta</taxon>
        <taxon>Tracheophyta</taxon>
        <taxon>Spermatophyta</taxon>
        <taxon>Magnoliopsida</taxon>
        <taxon>eudicotyledons</taxon>
        <taxon>Gunneridae</taxon>
        <taxon>Pentapetalae</taxon>
        <taxon>rosids</taxon>
        <taxon>fabids</taxon>
        <taxon>Rosales</taxon>
        <taxon>Rosaceae</taxon>
        <taxon>Rosoideae</taxon>
        <taxon>Rosoideae incertae sedis</taxon>
        <taxon>Rosa</taxon>
    </lineage>
</organism>
<dbReference type="GO" id="GO:0036204">
    <property type="term" value="F:abieta-7,13-dien-18-ol hydroxylase activity"/>
    <property type="evidence" value="ECO:0007669"/>
    <property type="project" value="UniProtKB-EC"/>
</dbReference>
<feature type="binding site" description="axial binding residue" evidence="8">
    <location>
        <position position="447"/>
    </location>
    <ligand>
        <name>heme</name>
        <dbReference type="ChEBI" id="CHEBI:30413"/>
    </ligand>
    <ligandPart>
        <name>Fe</name>
        <dbReference type="ChEBI" id="CHEBI:18248"/>
    </ligandPart>
</feature>
<dbReference type="InterPro" id="IPR002401">
    <property type="entry name" value="Cyt_P450_E_grp-I"/>
</dbReference>
<gene>
    <name evidence="11" type="ORF">RchiOBHm_Chr1g0375721</name>
</gene>
<evidence type="ECO:0000256" key="9">
    <source>
        <dbReference type="RuleBase" id="RU000461"/>
    </source>
</evidence>
<keyword evidence="10" id="KW-0472">Membrane</keyword>
<comment type="cofactor">
    <cofactor evidence="1 8">
        <name>heme</name>
        <dbReference type="ChEBI" id="CHEBI:30413"/>
    </cofactor>
</comment>
<keyword evidence="4 8" id="KW-0479">Metal-binding</keyword>
<comment type="similarity">
    <text evidence="2 9">Belongs to the cytochrome P450 family.</text>
</comment>
<evidence type="ECO:0000313" key="11">
    <source>
        <dbReference type="EMBL" id="PRQ59941.1"/>
    </source>
</evidence>
<dbReference type="STRING" id="74649.A0A2P6SMQ2"/>
<accession>A0A2P6SMQ2</accession>
<sequence>MDFASTAVALSFILVLAIYLVRLHGGRLRDKKKRYHPVAGTVVHQLINFPRLHHYLTELACKYKTYRMLDLFKGVVYTADPANVEYVLKTNFANYGKGSYLYDILSDGLGDGIFAVDGQKWRHQRKVACSEFSMKALRDYSSFVFKTNAVKLAHLIDEAETRNQAIDIQDLFTKSSLDSIIKILLGVDLESMSGTNEEGTLFSHAYLSGEEAILYRLIDIFWKIKRFLNIGKEAELKKNIKVVDQFLYKLINSKIETIHNPEDNPSLKKRDLVSRFLELKETNPKYLRDMVLCITIAGQETTAGTLSWFLYMMCKHLHIQEKISQEVREAINLKNNSSVDELAASLTEEALNKMQYLHAALTETLRLYPSVPMNAKMCFSDDTWPDGFSVKKGDMVVYQPYAMGRMKFLWGDDAEEFRPERWLNENGLFQDESPYKFTAFSAGPRICIGKEHSYMQMKIFSAVLLGSYIFKLADEKRVITYKTTVSFPIDGGLHVHASPRSGHARP</sequence>
<dbReference type="EC" id="1.14.14.145" evidence="11"/>
<dbReference type="PRINTS" id="PR00385">
    <property type="entry name" value="P450"/>
</dbReference>